<sequence length="110" mass="12234">MMKHTGTVFLSRTPPQATHAACGAFQLQLLLYDRLGPHRVEPWRVTWTGNAAQRFWNESKARLVPGAALVVELDRAQVHTLHCRPPRSEVHAHMVCAALVPPRSGEEAHG</sequence>
<name>A0A7T3DFJ5_9BURK</name>
<reference evidence="1 2" key="1">
    <citation type="submission" date="2020-12" db="EMBL/GenBank/DDBJ databases">
        <title>FDA dAtabase for Regulatory Grade micrObial Sequences (FDA-ARGOS): Supporting development and validation of Infectious Disease Dx tests.</title>
        <authorList>
            <person name="Sproer C."/>
            <person name="Gronow S."/>
            <person name="Severitt S."/>
            <person name="Schroder I."/>
            <person name="Tallon L."/>
            <person name="Sadzewicz L."/>
            <person name="Zhao X."/>
            <person name="Boylan J."/>
            <person name="Ott S."/>
            <person name="Bowen H."/>
            <person name="Vavikolanu K."/>
            <person name="Mehta A."/>
            <person name="Aluvathingal J."/>
            <person name="Nadendla S."/>
            <person name="Lowell S."/>
            <person name="Myers T."/>
            <person name="Yan Y."/>
            <person name="Sichtig H."/>
        </authorList>
    </citation>
    <scope>NUCLEOTIDE SEQUENCE [LARGE SCALE GENOMIC DNA]</scope>
    <source>
        <strain evidence="1 2">FDAARGOS_890</strain>
    </source>
</reference>
<organism evidence="1 2">
    <name type="scientific">Delftia lacustris</name>
    <dbReference type="NCBI Taxonomy" id="558537"/>
    <lineage>
        <taxon>Bacteria</taxon>
        <taxon>Pseudomonadati</taxon>
        <taxon>Pseudomonadota</taxon>
        <taxon>Betaproteobacteria</taxon>
        <taxon>Burkholderiales</taxon>
        <taxon>Comamonadaceae</taxon>
        <taxon>Delftia</taxon>
    </lineage>
</organism>
<gene>
    <name evidence="1" type="ORF">I6G47_09715</name>
</gene>
<dbReference type="Proteomes" id="UP000595064">
    <property type="component" value="Chromosome"/>
</dbReference>
<dbReference type="KEGG" id="dla:I6G47_09715"/>
<evidence type="ECO:0000313" key="1">
    <source>
        <dbReference type="EMBL" id="QPS83316.1"/>
    </source>
</evidence>
<evidence type="ECO:0000313" key="2">
    <source>
        <dbReference type="Proteomes" id="UP000595064"/>
    </source>
</evidence>
<proteinExistence type="predicted"/>
<dbReference type="AlphaFoldDB" id="A0A7T3DFJ5"/>
<protein>
    <submittedName>
        <fullName evidence="1">Uncharacterized protein</fullName>
    </submittedName>
</protein>
<accession>A0A7T3DFJ5</accession>
<dbReference type="RefSeq" id="WP_193584813.1">
    <property type="nucleotide sequence ID" value="NZ_CP065748.1"/>
</dbReference>
<keyword evidence="2" id="KW-1185">Reference proteome</keyword>
<dbReference type="EMBL" id="CP065748">
    <property type="protein sequence ID" value="QPS83316.1"/>
    <property type="molecule type" value="Genomic_DNA"/>
</dbReference>